<dbReference type="PIRSF" id="PIRSF000303">
    <property type="entry name" value="Glutathion_perox"/>
    <property type="match status" value="1"/>
</dbReference>
<keyword evidence="2 5" id="KW-0575">Peroxidase</keyword>
<dbReference type="Proteomes" id="UP000321440">
    <property type="component" value="Unassembled WGS sequence"/>
</dbReference>
<evidence type="ECO:0000256" key="2">
    <source>
        <dbReference type="ARBA" id="ARBA00022559"/>
    </source>
</evidence>
<name>A0A511W2U3_9BACI</name>
<accession>A0A511W2U3</accession>
<dbReference type="GO" id="GO:0004601">
    <property type="term" value="F:peroxidase activity"/>
    <property type="evidence" value="ECO:0007669"/>
    <property type="project" value="UniProtKB-KW"/>
</dbReference>
<evidence type="ECO:0000256" key="1">
    <source>
        <dbReference type="ARBA" id="ARBA00006926"/>
    </source>
</evidence>
<dbReference type="RefSeq" id="WP_146815217.1">
    <property type="nucleotide sequence ID" value="NZ_BJYA01000004.1"/>
</dbReference>
<keyword evidence="7" id="KW-1185">Reference proteome</keyword>
<dbReference type="PANTHER" id="PTHR11592">
    <property type="entry name" value="GLUTATHIONE PEROXIDASE"/>
    <property type="match status" value="1"/>
</dbReference>
<evidence type="ECO:0000256" key="5">
    <source>
        <dbReference type="RuleBase" id="RU000499"/>
    </source>
</evidence>
<dbReference type="PRINTS" id="PR01011">
    <property type="entry name" value="GLUTPROXDASE"/>
</dbReference>
<keyword evidence="3 5" id="KW-0560">Oxidoreductase</keyword>
<sequence length="160" mass="18434">MSELYKIDVEQSNGSQQSMMDYEGKVLLIVNTASKCGFTSQFEGLQHLYEKYENDGFEILGFPCDQFMNQEFSEQGEIESFCKLNYGVTFPIYKKVDVKGDDQSNLFQFLTSEKKGFLGGEIKWNFTKFLVDQDGKVIRRYPPQTTPAKIESDLINLIKK</sequence>
<dbReference type="SUPFAM" id="SSF52833">
    <property type="entry name" value="Thioredoxin-like"/>
    <property type="match status" value="1"/>
</dbReference>
<dbReference type="OrthoDB" id="9789406at2"/>
<dbReference type="InterPro" id="IPR029759">
    <property type="entry name" value="GPX_AS"/>
</dbReference>
<feature type="active site" evidence="4">
    <location>
        <position position="36"/>
    </location>
</feature>
<protein>
    <recommendedName>
        <fullName evidence="5">Glutathione peroxidase</fullName>
    </recommendedName>
</protein>
<gene>
    <name evidence="6" type="primary">btuE</name>
    <name evidence="6" type="ORF">AHA02nite_11260</name>
</gene>
<dbReference type="PANTHER" id="PTHR11592:SF78">
    <property type="entry name" value="GLUTATHIONE PEROXIDASE"/>
    <property type="match status" value="1"/>
</dbReference>
<dbReference type="AlphaFoldDB" id="A0A511W2U3"/>
<dbReference type="Gene3D" id="3.40.30.10">
    <property type="entry name" value="Glutaredoxin"/>
    <property type="match status" value="1"/>
</dbReference>
<dbReference type="PROSITE" id="PS51355">
    <property type="entry name" value="GLUTATHIONE_PEROXID_3"/>
    <property type="match status" value="1"/>
</dbReference>
<evidence type="ECO:0000313" key="7">
    <source>
        <dbReference type="Proteomes" id="UP000321440"/>
    </source>
</evidence>
<evidence type="ECO:0000313" key="6">
    <source>
        <dbReference type="EMBL" id="GEN45350.1"/>
    </source>
</evidence>
<dbReference type="FunFam" id="3.40.30.10:FF:000010">
    <property type="entry name" value="Glutathione peroxidase"/>
    <property type="match status" value="1"/>
</dbReference>
<evidence type="ECO:0000256" key="4">
    <source>
        <dbReference type="PIRSR" id="PIRSR000303-1"/>
    </source>
</evidence>
<dbReference type="Pfam" id="PF00255">
    <property type="entry name" value="GSHPx"/>
    <property type="match status" value="1"/>
</dbReference>
<dbReference type="PROSITE" id="PS00460">
    <property type="entry name" value="GLUTATHIONE_PEROXID_1"/>
    <property type="match status" value="1"/>
</dbReference>
<dbReference type="InterPro" id="IPR036249">
    <property type="entry name" value="Thioredoxin-like_sf"/>
</dbReference>
<evidence type="ECO:0000256" key="3">
    <source>
        <dbReference type="ARBA" id="ARBA00023002"/>
    </source>
</evidence>
<dbReference type="InterPro" id="IPR000889">
    <property type="entry name" value="Glutathione_peroxidase"/>
</dbReference>
<organism evidence="6 7">
    <name type="scientific">Alkalibacillus haloalkaliphilus</name>
    <dbReference type="NCBI Taxonomy" id="94136"/>
    <lineage>
        <taxon>Bacteria</taxon>
        <taxon>Bacillati</taxon>
        <taxon>Bacillota</taxon>
        <taxon>Bacilli</taxon>
        <taxon>Bacillales</taxon>
        <taxon>Bacillaceae</taxon>
        <taxon>Alkalibacillus</taxon>
    </lineage>
</organism>
<proteinExistence type="inferred from homology"/>
<comment type="caution">
    <text evidence="6">The sequence shown here is derived from an EMBL/GenBank/DDBJ whole genome shotgun (WGS) entry which is preliminary data.</text>
</comment>
<comment type="similarity">
    <text evidence="1 5">Belongs to the glutathione peroxidase family.</text>
</comment>
<dbReference type="EMBL" id="BJYA01000004">
    <property type="protein sequence ID" value="GEN45350.1"/>
    <property type="molecule type" value="Genomic_DNA"/>
</dbReference>
<reference evidence="6 7" key="1">
    <citation type="submission" date="2019-07" db="EMBL/GenBank/DDBJ databases">
        <title>Whole genome shotgun sequence of Alkalibacillus haloalkaliphilus NBRC 103110.</title>
        <authorList>
            <person name="Hosoyama A."/>
            <person name="Uohara A."/>
            <person name="Ohji S."/>
            <person name="Ichikawa N."/>
        </authorList>
    </citation>
    <scope>NUCLEOTIDE SEQUENCE [LARGE SCALE GENOMIC DNA]</scope>
    <source>
        <strain evidence="6 7">NBRC 103110</strain>
    </source>
</reference>
<dbReference type="GO" id="GO:0034599">
    <property type="term" value="P:cellular response to oxidative stress"/>
    <property type="evidence" value="ECO:0007669"/>
    <property type="project" value="TreeGrafter"/>
</dbReference>
<dbReference type="CDD" id="cd00340">
    <property type="entry name" value="GSH_Peroxidase"/>
    <property type="match status" value="1"/>
</dbReference>